<accession>A0AAD4MDG2</accession>
<keyword evidence="5" id="KW-0029">Amino-acid transport</keyword>
<evidence type="ECO:0000256" key="8">
    <source>
        <dbReference type="SAM" id="MobiDB-lite"/>
    </source>
</evidence>
<dbReference type="AlphaFoldDB" id="A0AAD4MDG2"/>
<organism evidence="11 12">
    <name type="scientific">Multifurca ochricompacta</name>
    <dbReference type="NCBI Taxonomy" id="376703"/>
    <lineage>
        <taxon>Eukaryota</taxon>
        <taxon>Fungi</taxon>
        <taxon>Dikarya</taxon>
        <taxon>Basidiomycota</taxon>
        <taxon>Agaricomycotina</taxon>
        <taxon>Agaricomycetes</taxon>
        <taxon>Russulales</taxon>
        <taxon>Russulaceae</taxon>
        <taxon>Multifurca</taxon>
    </lineage>
</organism>
<proteinExistence type="inferred from homology"/>
<evidence type="ECO:0000256" key="5">
    <source>
        <dbReference type="ARBA" id="ARBA00022970"/>
    </source>
</evidence>
<comment type="similarity">
    <text evidence="2">Belongs to the amino acid/polyamine transporter 2 family.</text>
</comment>
<evidence type="ECO:0000259" key="10">
    <source>
        <dbReference type="Pfam" id="PF01490"/>
    </source>
</evidence>
<comment type="caution">
    <text evidence="11">The sequence shown here is derived from an EMBL/GenBank/DDBJ whole genome shotgun (WGS) entry which is preliminary data.</text>
</comment>
<dbReference type="EMBL" id="WTXG01000001">
    <property type="protein sequence ID" value="KAI0307854.1"/>
    <property type="molecule type" value="Genomic_DNA"/>
</dbReference>
<evidence type="ECO:0000256" key="4">
    <source>
        <dbReference type="ARBA" id="ARBA00022692"/>
    </source>
</evidence>
<evidence type="ECO:0000256" key="9">
    <source>
        <dbReference type="SAM" id="Phobius"/>
    </source>
</evidence>
<feature type="transmembrane region" description="Helical" evidence="9">
    <location>
        <begin position="273"/>
        <end position="292"/>
    </location>
</feature>
<keyword evidence="3" id="KW-0813">Transport</keyword>
<gene>
    <name evidence="11" type="ORF">B0F90DRAFT_1677889</name>
</gene>
<comment type="subcellular location">
    <subcellularLocation>
        <location evidence="1">Membrane</location>
        <topology evidence="1">Multi-pass membrane protein</topology>
    </subcellularLocation>
</comment>
<dbReference type="PANTHER" id="PTHR22950">
    <property type="entry name" value="AMINO ACID TRANSPORTER"/>
    <property type="match status" value="1"/>
</dbReference>
<evidence type="ECO:0000256" key="3">
    <source>
        <dbReference type="ARBA" id="ARBA00022448"/>
    </source>
</evidence>
<evidence type="ECO:0000313" key="11">
    <source>
        <dbReference type="EMBL" id="KAI0307854.1"/>
    </source>
</evidence>
<evidence type="ECO:0000256" key="2">
    <source>
        <dbReference type="ARBA" id="ARBA00008066"/>
    </source>
</evidence>
<keyword evidence="12" id="KW-1185">Reference proteome</keyword>
<protein>
    <submittedName>
        <fullName evidence="11">Transmembrane amino acid transporter protein-domain-containing protein</fullName>
    </submittedName>
</protein>
<feature type="transmembrane region" description="Helical" evidence="9">
    <location>
        <begin position="536"/>
        <end position="557"/>
    </location>
</feature>
<feature type="compositionally biased region" description="Acidic residues" evidence="8">
    <location>
        <begin position="53"/>
        <end position="64"/>
    </location>
</feature>
<evidence type="ECO:0000313" key="12">
    <source>
        <dbReference type="Proteomes" id="UP001203297"/>
    </source>
</evidence>
<evidence type="ECO:0000256" key="7">
    <source>
        <dbReference type="ARBA" id="ARBA00023136"/>
    </source>
</evidence>
<feature type="transmembrane region" description="Helical" evidence="9">
    <location>
        <begin position="340"/>
        <end position="361"/>
    </location>
</feature>
<keyword evidence="6 9" id="KW-1133">Transmembrane helix</keyword>
<reference evidence="11" key="1">
    <citation type="journal article" date="2022" name="New Phytol.">
        <title>Evolutionary transition to the ectomycorrhizal habit in the genomes of a hyperdiverse lineage of mushroom-forming fungi.</title>
        <authorList>
            <person name="Looney B."/>
            <person name="Miyauchi S."/>
            <person name="Morin E."/>
            <person name="Drula E."/>
            <person name="Courty P.E."/>
            <person name="Kohler A."/>
            <person name="Kuo A."/>
            <person name="LaButti K."/>
            <person name="Pangilinan J."/>
            <person name="Lipzen A."/>
            <person name="Riley R."/>
            <person name="Andreopoulos W."/>
            <person name="He G."/>
            <person name="Johnson J."/>
            <person name="Nolan M."/>
            <person name="Tritt A."/>
            <person name="Barry K.W."/>
            <person name="Grigoriev I.V."/>
            <person name="Nagy L.G."/>
            <person name="Hibbett D."/>
            <person name="Henrissat B."/>
            <person name="Matheny P.B."/>
            <person name="Labbe J."/>
            <person name="Martin F.M."/>
        </authorList>
    </citation>
    <scope>NUCLEOTIDE SEQUENCE</scope>
    <source>
        <strain evidence="11">BPL690</strain>
    </source>
</reference>
<evidence type="ECO:0000256" key="1">
    <source>
        <dbReference type="ARBA" id="ARBA00004141"/>
    </source>
</evidence>
<dbReference type="GO" id="GO:0015179">
    <property type="term" value="F:L-amino acid transmembrane transporter activity"/>
    <property type="evidence" value="ECO:0007669"/>
    <property type="project" value="TreeGrafter"/>
</dbReference>
<sequence length="561" mass="60423">MTSLTISEPVVGSASSAYSIRDAVESYRRSQLLLSASRVVSSPYSGLTLRTDDELESADQDEENLLTPRLGARSSGDSSASNLDWDEVDFATSTYPSLEQHNRPSGVNHPEDHLTSLTGHARANERSPLLLHVSQDAPLPITSRRPSSPAAPSVVGQSTFSQTLFNSTALLLGIGMLSEPLAFSYAGWVCGTLLIMLYGCITCYTAKFLAGIVVSDSRIRSYADIGKKAFGVRSMPLVNFMFCFETFSVGVILVTLYADSLNAIIPTFSPNTYKLLCLVILIPSVFLPLSLLAYTSLLGIVSTVFLIVVVFVDGLSKFDAPGSLWNPAKTSLSYCSLEELGLAFGLFMAGFGAHAALPSLARDMAEPHRFNEAMNYSFSFATAVYAIIGIGGYLMFGNDVNDEISQNLLQIPGYSPVLNRLALWMLVVTPLTKFALSTRPLNIALEASFGLDDYTDVSEANQKPSVALAREFNLSLKRILIACERISFVCLAVAASILVPNFGSIMAILGSFAVFVLCVIGPIAAKMTLDKKATTVDVTILIGSIVMALWGTEAAFWSTTR</sequence>
<dbReference type="InterPro" id="IPR013057">
    <property type="entry name" value="AA_transpt_TM"/>
</dbReference>
<dbReference type="PANTHER" id="PTHR22950:SF692">
    <property type="entry name" value="TRANSMEMBRANE AMINO ACID TRANSPORTER FAMILY PROTEIN"/>
    <property type="match status" value="1"/>
</dbReference>
<keyword evidence="7 9" id="KW-0472">Membrane</keyword>
<feature type="transmembrane region" description="Helical" evidence="9">
    <location>
        <begin position="373"/>
        <end position="397"/>
    </location>
</feature>
<dbReference type="Proteomes" id="UP001203297">
    <property type="component" value="Unassembled WGS sequence"/>
</dbReference>
<evidence type="ECO:0000256" key="6">
    <source>
        <dbReference type="ARBA" id="ARBA00022989"/>
    </source>
</evidence>
<feature type="transmembrane region" description="Helical" evidence="9">
    <location>
        <begin position="169"/>
        <end position="189"/>
    </location>
</feature>
<keyword evidence="4 9" id="KW-0812">Transmembrane</keyword>
<feature type="transmembrane region" description="Helical" evidence="9">
    <location>
        <begin position="195"/>
        <end position="215"/>
    </location>
</feature>
<dbReference type="Pfam" id="PF01490">
    <property type="entry name" value="Aa_trans"/>
    <property type="match status" value="1"/>
</dbReference>
<feature type="transmembrane region" description="Helical" evidence="9">
    <location>
        <begin position="236"/>
        <end position="258"/>
    </location>
</feature>
<name>A0AAD4MDG2_9AGAM</name>
<feature type="region of interest" description="Disordered" evidence="8">
    <location>
        <begin position="51"/>
        <end position="83"/>
    </location>
</feature>
<feature type="domain" description="Amino acid transporter transmembrane" evidence="10">
    <location>
        <begin position="157"/>
        <end position="534"/>
    </location>
</feature>
<dbReference type="GO" id="GO:0005774">
    <property type="term" value="C:vacuolar membrane"/>
    <property type="evidence" value="ECO:0007669"/>
    <property type="project" value="TreeGrafter"/>
</dbReference>
<feature type="transmembrane region" description="Helical" evidence="9">
    <location>
        <begin position="505"/>
        <end position="524"/>
    </location>
</feature>
<feature type="transmembrane region" description="Helical" evidence="9">
    <location>
        <begin position="297"/>
        <end position="316"/>
    </location>
</feature>